<dbReference type="AlphaFoldDB" id="A0A848KKW5"/>
<reference evidence="3 4" key="2">
    <citation type="submission" date="2020-06" db="EMBL/GenBank/DDBJ databases">
        <title>Antribacter stalactiti gen. nov., sp. nov., a new member of the family Nacardiaceae isolated from a cave.</title>
        <authorList>
            <person name="Kim I.S."/>
        </authorList>
    </citation>
    <scope>NUCLEOTIDE SEQUENCE [LARGE SCALE GENOMIC DNA]</scope>
    <source>
        <strain evidence="3 4">YC2-7</strain>
    </source>
</reference>
<keyword evidence="4" id="KW-1185">Reference proteome</keyword>
<protein>
    <submittedName>
        <fullName evidence="3">SRPBCC family protein</fullName>
    </submittedName>
</protein>
<comment type="caution">
    <text evidence="3">The sequence shown here is derived from an EMBL/GenBank/DDBJ whole genome shotgun (WGS) entry which is preliminary data.</text>
</comment>
<name>A0A848KKW5_9NOCA</name>
<feature type="domain" description="Activator of Hsp90 ATPase homologue 1/2-like C-terminal" evidence="2">
    <location>
        <begin position="36"/>
        <end position="150"/>
    </location>
</feature>
<gene>
    <name evidence="3" type="ORF">FGL95_19985</name>
</gene>
<comment type="similarity">
    <text evidence="1">Belongs to the AHA1 family.</text>
</comment>
<accession>A0A848KKW5</accession>
<evidence type="ECO:0000313" key="3">
    <source>
        <dbReference type="EMBL" id="NMN97322.1"/>
    </source>
</evidence>
<evidence type="ECO:0000259" key="2">
    <source>
        <dbReference type="Pfam" id="PF08327"/>
    </source>
</evidence>
<sequence length="212" mass="22425">MLVDVNHQINAVDRAVGSRTIEAGTASVVTISQVYDTSVEDLWDACTNPERIPRWFLPISGDLVLGGTYQLEGNAGGTIESCSPPESFSATWEYGGQVSWIELRLTAEGDKARFTLDHIALPDDRWTEFGPGAVGIGWDLSFVGLAKHLESGAAVDPQEGMEWTMSAAGAEFMTLSNDRWCAAAIAAGEDAAAAKAAADRTLAAYTAAPAEG</sequence>
<proteinExistence type="inferred from homology"/>
<dbReference type="Proteomes" id="UP000535543">
    <property type="component" value="Unassembled WGS sequence"/>
</dbReference>
<dbReference type="RefSeq" id="WP_169590109.1">
    <property type="nucleotide sequence ID" value="NZ_VCQU01000007.1"/>
</dbReference>
<dbReference type="SUPFAM" id="SSF55961">
    <property type="entry name" value="Bet v1-like"/>
    <property type="match status" value="1"/>
</dbReference>
<dbReference type="Gene3D" id="3.30.530.20">
    <property type="match status" value="1"/>
</dbReference>
<dbReference type="InterPro" id="IPR013538">
    <property type="entry name" value="ASHA1/2-like_C"/>
</dbReference>
<organism evidence="3 4">
    <name type="scientific">Antrihabitans stalactiti</name>
    <dbReference type="NCBI Taxonomy" id="2584121"/>
    <lineage>
        <taxon>Bacteria</taxon>
        <taxon>Bacillati</taxon>
        <taxon>Actinomycetota</taxon>
        <taxon>Actinomycetes</taxon>
        <taxon>Mycobacteriales</taxon>
        <taxon>Nocardiaceae</taxon>
        <taxon>Antrihabitans</taxon>
    </lineage>
</organism>
<dbReference type="InterPro" id="IPR023393">
    <property type="entry name" value="START-like_dom_sf"/>
</dbReference>
<reference evidence="3 4" key="1">
    <citation type="submission" date="2019-05" db="EMBL/GenBank/DDBJ databases">
        <authorList>
            <person name="Lee S.D."/>
        </authorList>
    </citation>
    <scope>NUCLEOTIDE SEQUENCE [LARGE SCALE GENOMIC DNA]</scope>
    <source>
        <strain evidence="3 4">YC2-7</strain>
    </source>
</reference>
<dbReference type="EMBL" id="VCQU01000007">
    <property type="protein sequence ID" value="NMN97322.1"/>
    <property type="molecule type" value="Genomic_DNA"/>
</dbReference>
<dbReference type="CDD" id="cd08899">
    <property type="entry name" value="SRPBCC_CalC_Aha1-like_6"/>
    <property type="match status" value="1"/>
</dbReference>
<dbReference type="Pfam" id="PF08327">
    <property type="entry name" value="AHSA1"/>
    <property type="match status" value="1"/>
</dbReference>
<evidence type="ECO:0000313" key="4">
    <source>
        <dbReference type="Proteomes" id="UP000535543"/>
    </source>
</evidence>
<evidence type="ECO:0000256" key="1">
    <source>
        <dbReference type="ARBA" id="ARBA00006817"/>
    </source>
</evidence>